<evidence type="ECO:0000313" key="11">
    <source>
        <dbReference type="EMBL" id="KAJ6223132.1"/>
    </source>
</evidence>
<dbReference type="PROSITE" id="PS50922">
    <property type="entry name" value="TLC"/>
    <property type="match status" value="1"/>
</dbReference>
<evidence type="ECO:0000256" key="9">
    <source>
        <dbReference type="SAM" id="Phobius"/>
    </source>
</evidence>
<dbReference type="GO" id="GO:0050291">
    <property type="term" value="F:sphingosine N-acyltransferase activity"/>
    <property type="evidence" value="ECO:0007669"/>
    <property type="project" value="InterPro"/>
</dbReference>
<feature type="compositionally biased region" description="Basic and acidic residues" evidence="8">
    <location>
        <begin position="327"/>
        <end position="338"/>
    </location>
</feature>
<feature type="domain" description="TLC" evidence="10">
    <location>
        <begin position="72"/>
        <end position="287"/>
    </location>
</feature>
<comment type="subcellular location">
    <subcellularLocation>
        <location evidence="1">Membrane</location>
        <topology evidence="1">Multi-pass membrane protein</topology>
    </subcellularLocation>
</comment>
<comment type="pathway">
    <text evidence="3">Sphingolipid metabolism.</text>
</comment>
<evidence type="ECO:0000256" key="6">
    <source>
        <dbReference type="ARBA" id="ARBA00023136"/>
    </source>
</evidence>
<evidence type="ECO:0000256" key="4">
    <source>
        <dbReference type="ARBA" id="ARBA00022692"/>
    </source>
</evidence>
<comment type="pathway">
    <text evidence="2">Lipid metabolism; sphingolipid metabolism.</text>
</comment>
<keyword evidence="4 7" id="KW-0812">Transmembrane</keyword>
<keyword evidence="6 7" id="KW-0472">Membrane</keyword>
<evidence type="ECO:0000256" key="3">
    <source>
        <dbReference type="ARBA" id="ARBA00004991"/>
    </source>
</evidence>
<dbReference type="PANTHER" id="PTHR12560:SF58">
    <property type="entry name" value="CERAMIDE SYNTHASE 1"/>
    <property type="match status" value="1"/>
</dbReference>
<feature type="transmembrane region" description="Helical" evidence="9">
    <location>
        <begin position="215"/>
        <end position="233"/>
    </location>
</feature>
<dbReference type="Proteomes" id="UP001142055">
    <property type="component" value="Chromosome 1"/>
</dbReference>
<dbReference type="InterPro" id="IPR016439">
    <property type="entry name" value="Lag1/Lac1-like"/>
</dbReference>
<evidence type="ECO:0000256" key="7">
    <source>
        <dbReference type="PROSITE-ProRule" id="PRU00205"/>
    </source>
</evidence>
<feature type="transmembrane region" description="Helical" evidence="9">
    <location>
        <begin position="152"/>
        <end position="170"/>
    </location>
</feature>
<dbReference type="PANTHER" id="PTHR12560">
    <property type="entry name" value="LONGEVITY ASSURANCE FACTOR 1 LAG1"/>
    <property type="match status" value="1"/>
</dbReference>
<dbReference type="InterPro" id="IPR006634">
    <property type="entry name" value="TLC-dom"/>
</dbReference>
<evidence type="ECO:0000256" key="2">
    <source>
        <dbReference type="ARBA" id="ARBA00004760"/>
    </source>
</evidence>
<dbReference type="EMBL" id="JAPWDV010000001">
    <property type="protein sequence ID" value="KAJ6223132.1"/>
    <property type="molecule type" value="Genomic_DNA"/>
</dbReference>
<feature type="transmembrane region" description="Helical" evidence="9">
    <location>
        <begin position="78"/>
        <end position="97"/>
    </location>
</feature>
<dbReference type="GO" id="GO:0016020">
    <property type="term" value="C:membrane"/>
    <property type="evidence" value="ECO:0007669"/>
    <property type="project" value="UniProtKB-SubCell"/>
</dbReference>
<feature type="compositionally biased region" description="Acidic residues" evidence="8">
    <location>
        <begin position="315"/>
        <end position="326"/>
    </location>
</feature>
<dbReference type="SMART" id="SM00724">
    <property type="entry name" value="TLC"/>
    <property type="match status" value="1"/>
</dbReference>
<protein>
    <recommendedName>
        <fullName evidence="10">TLC domain-containing protein</fullName>
    </recommendedName>
</protein>
<reference evidence="11" key="1">
    <citation type="submission" date="2022-12" db="EMBL/GenBank/DDBJ databases">
        <title>Genome assemblies of Blomia tropicalis.</title>
        <authorList>
            <person name="Cui Y."/>
        </authorList>
    </citation>
    <scope>NUCLEOTIDE SEQUENCE</scope>
    <source>
        <tissue evidence="11">Adult mites</tissue>
    </source>
</reference>
<dbReference type="AlphaFoldDB" id="A0A9Q0MCL4"/>
<organism evidence="11 12">
    <name type="scientific">Blomia tropicalis</name>
    <name type="common">Mite</name>
    <dbReference type="NCBI Taxonomy" id="40697"/>
    <lineage>
        <taxon>Eukaryota</taxon>
        <taxon>Metazoa</taxon>
        <taxon>Ecdysozoa</taxon>
        <taxon>Arthropoda</taxon>
        <taxon>Chelicerata</taxon>
        <taxon>Arachnida</taxon>
        <taxon>Acari</taxon>
        <taxon>Acariformes</taxon>
        <taxon>Sarcoptiformes</taxon>
        <taxon>Astigmata</taxon>
        <taxon>Glycyphagoidea</taxon>
        <taxon>Echimyopodidae</taxon>
        <taxon>Blomia</taxon>
    </lineage>
</organism>
<evidence type="ECO:0000256" key="1">
    <source>
        <dbReference type="ARBA" id="ARBA00004141"/>
    </source>
</evidence>
<evidence type="ECO:0000259" key="10">
    <source>
        <dbReference type="PROSITE" id="PS50922"/>
    </source>
</evidence>
<accession>A0A9Q0MCL4</accession>
<keyword evidence="5 9" id="KW-1133">Transmembrane helix</keyword>
<feature type="transmembrane region" description="Helical" evidence="9">
    <location>
        <begin position="254"/>
        <end position="275"/>
    </location>
</feature>
<evidence type="ECO:0000256" key="8">
    <source>
        <dbReference type="SAM" id="MobiDB-lite"/>
    </source>
</evidence>
<evidence type="ECO:0000313" key="12">
    <source>
        <dbReference type="Proteomes" id="UP001142055"/>
    </source>
</evidence>
<sequence length="371" mass="43333">MNPIQISVHEPTYTRFIIDSYNYMYDSVRYIANGQYGLKQFGTDLSLLIGHIRPIDLVPLTIRRTIPEREAKKIPESAWKFIFYLTTWISAAILIFGNEKAQYFKYPERVWQNYSVKSPIENGIYALYMIELSFYIHSLYTTMLVDIRRKDTLTLMFHHIICILLLTISYCNKTHKSGLLCLFLHDGSDVLLEGTKLIRSFKIQNGKTYSHVETFVNIGFGLFLLTWVTNRLYWFPIKQVYLASVYVREKSIPVPFISFLVALLWIILLMNYYWFSFALQNETLLEGKDENDSRKLSIDSGVLLQHGDSGTETEQSIDDDYEEEEEERKKEKTNSIDENKCTIATTNVRLSPGYNLRNRKMNESQSINGEN</sequence>
<proteinExistence type="predicted"/>
<gene>
    <name evidence="11" type="ORF">RDWZM_001677</name>
</gene>
<dbReference type="Pfam" id="PF03798">
    <property type="entry name" value="TRAM_LAG1_CLN8"/>
    <property type="match status" value="1"/>
</dbReference>
<feature type="transmembrane region" description="Helical" evidence="9">
    <location>
        <begin position="123"/>
        <end position="140"/>
    </location>
</feature>
<name>A0A9Q0MCL4_BLOTA</name>
<comment type="caution">
    <text evidence="11">The sequence shown here is derived from an EMBL/GenBank/DDBJ whole genome shotgun (WGS) entry which is preliminary data.</text>
</comment>
<dbReference type="GO" id="GO:0046513">
    <property type="term" value="P:ceramide biosynthetic process"/>
    <property type="evidence" value="ECO:0007669"/>
    <property type="project" value="InterPro"/>
</dbReference>
<feature type="region of interest" description="Disordered" evidence="8">
    <location>
        <begin position="304"/>
        <end position="338"/>
    </location>
</feature>
<evidence type="ECO:0000256" key="5">
    <source>
        <dbReference type="ARBA" id="ARBA00022989"/>
    </source>
</evidence>
<keyword evidence="12" id="KW-1185">Reference proteome</keyword>